<keyword evidence="2 9" id="KW-0678">Repressor</keyword>
<dbReference type="InterPro" id="IPR002143">
    <property type="entry name" value="Ribosomal_uL1"/>
</dbReference>
<dbReference type="InterPro" id="IPR005878">
    <property type="entry name" value="Ribosom_uL1_bac-type"/>
</dbReference>
<evidence type="ECO:0000256" key="3">
    <source>
        <dbReference type="ARBA" id="ARBA00022730"/>
    </source>
</evidence>
<evidence type="ECO:0000256" key="8">
    <source>
        <dbReference type="ARBA" id="ARBA00035241"/>
    </source>
</evidence>
<dbReference type="GO" id="GO:0003735">
    <property type="term" value="F:structural constituent of ribosome"/>
    <property type="evidence" value="ECO:0007669"/>
    <property type="project" value="InterPro"/>
</dbReference>
<comment type="subunit">
    <text evidence="9">Part of the 50S ribosomal subunit.</text>
</comment>
<sequence length="232" mass="24738">MEKRGRGKKYLEAIKLVDRAKLYPIGEAIDLLVATSPVKFDATAEAHIQTGLDPKQAEQNIRGTVAMPAGLGKNTTILVFAEGAAATEAKKAGANFVGSEDLIEKIKNGWLGFDVAIAEPSMMVKIGKIGKILGTKGLMPNPKTGTVTKEVAKVVEEFKKGKVEFRLDKDAIIHMGFGKISLKQDGLMSNFTALFKALSHARPASAKGTYLQKVVLASTMGPGIRVDLSSLA</sequence>
<accession>A0A1F4PQZ2</accession>
<dbReference type="Pfam" id="PF00687">
    <property type="entry name" value="Ribosomal_L1"/>
    <property type="match status" value="1"/>
</dbReference>
<evidence type="ECO:0000256" key="10">
    <source>
        <dbReference type="RuleBase" id="RU000659"/>
    </source>
</evidence>
<evidence type="ECO:0000256" key="5">
    <source>
        <dbReference type="ARBA" id="ARBA00022884"/>
    </source>
</evidence>
<dbReference type="GO" id="GO:0006412">
    <property type="term" value="P:translation"/>
    <property type="evidence" value="ECO:0007669"/>
    <property type="project" value="UniProtKB-UniRule"/>
</dbReference>
<protein>
    <recommendedName>
        <fullName evidence="8 9">Large ribosomal subunit protein uL1</fullName>
    </recommendedName>
</protein>
<dbReference type="GO" id="GO:0019843">
    <property type="term" value="F:rRNA binding"/>
    <property type="evidence" value="ECO:0007669"/>
    <property type="project" value="UniProtKB-UniRule"/>
</dbReference>
<dbReference type="Gene3D" id="3.30.190.20">
    <property type="match status" value="1"/>
</dbReference>
<keyword evidence="7 9" id="KW-0687">Ribonucleoprotein</keyword>
<dbReference type="FunFam" id="3.40.50.790:FF:000001">
    <property type="entry name" value="50S ribosomal protein L1"/>
    <property type="match status" value="1"/>
</dbReference>
<organism evidence="11 12">
    <name type="scientific">candidate division Kazan bacterium RIFCSPLOWO2_01_FULL_48_13</name>
    <dbReference type="NCBI Taxonomy" id="1798539"/>
    <lineage>
        <taxon>Bacteria</taxon>
        <taxon>Bacteria division Kazan-3B-28</taxon>
    </lineage>
</organism>
<dbReference type="PIRSF" id="PIRSF002155">
    <property type="entry name" value="Ribosomal_L1"/>
    <property type="match status" value="1"/>
</dbReference>
<dbReference type="Proteomes" id="UP000179010">
    <property type="component" value="Unassembled WGS sequence"/>
</dbReference>
<evidence type="ECO:0000313" key="11">
    <source>
        <dbReference type="EMBL" id="OGB85462.1"/>
    </source>
</evidence>
<dbReference type="EMBL" id="METE01000004">
    <property type="protein sequence ID" value="OGB85462.1"/>
    <property type="molecule type" value="Genomic_DNA"/>
</dbReference>
<keyword evidence="6 9" id="KW-0689">Ribosomal protein</keyword>
<dbReference type="InterPro" id="IPR023674">
    <property type="entry name" value="Ribosomal_uL1-like"/>
</dbReference>
<comment type="caution">
    <text evidence="11">The sequence shown here is derived from an EMBL/GenBank/DDBJ whole genome shotgun (WGS) entry which is preliminary data.</text>
</comment>
<comment type="function">
    <text evidence="9">Protein L1 is also a translational repressor protein, it controls the translation of the L11 operon by binding to its mRNA.</text>
</comment>
<dbReference type="PANTHER" id="PTHR36427">
    <property type="entry name" value="54S RIBOSOMAL PROTEIN L1, MITOCHONDRIAL"/>
    <property type="match status" value="1"/>
</dbReference>
<dbReference type="PROSITE" id="PS01199">
    <property type="entry name" value="RIBOSOMAL_L1"/>
    <property type="match status" value="1"/>
</dbReference>
<dbReference type="InterPro" id="IPR028364">
    <property type="entry name" value="Ribosomal_uL1/biogenesis"/>
</dbReference>
<dbReference type="CDD" id="cd00403">
    <property type="entry name" value="Ribosomal_L1"/>
    <property type="match status" value="1"/>
</dbReference>
<reference evidence="11 12" key="1">
    <citation type="journal article" date="2016" name="Nat. Commun.">
        <title>Thousands of microbial genomes shed light on interconnected biogeochemical processes in an aquifer system.</title>
        <authorList>
            <person name="Anantharaman K."/>
            <person name="Brown C.T."/>
            <person name="Hug L.A."/>
            <person name="Sharon I."/>
            <person name="Castelle C.J."/>
            <person name="Probst A.J."/>
            <person name="Thomas B.C."/>
            <person name="Singh A."/>
            <person name="Wilkins M.J."/>
            <person name="Karaoz U."/>
            <person name="Brodie E.L."/>
            <person name="Williams K.H."/>
            <person name="Hubbard S.S."/>
            <person name="Banfield J.F."/>
        </authorList>
    </citation>
    <scope>NUCLEOTIDE SEQUENCE [LARGE SCALE GENOMIC DNA]</scope>
</reference>
<keyword evidence="9" id="KW-0820">tRNA-binding</keyword>
<dbReference type="InterPro" id="IPR023673">
    <property type="entry name" value="Ribosomal_uL1_CS"/>
</dbReference>
<evidence type="ECO:0000256" key="2">
    <source>
        <dbReference type="ARBA" id="ARBA00022491"/>
    </source>
</evidence>
<dbReference type="GO" id="GO:0000049">
    <property type="term" value="F:tRNA binding"/>
    <property type="evidence" value="ECO:0007669"/>
    <property type="project" value="UniProtKB-KW"/>
</dbReference>
<keyword evidence="3 9" id="KW-0699">rRNA-binding</keyword>
<evidence type="ECO:0000256" key="7">
    <source>
        <dbReference type="ARBA" id="ARBA00023274"/>
    </source>
</evidence>
<evidence type="ECO:0000256" key="9">
    <source>
        <dbReference type="HAMAP-Rule" id="MF_01318"/>
    </source>
</evidence>
<keyword evidence="5 9" id="KW-0694">RNA-binding</keyword>
<dbReference type="PANTHER" id="PTHR36427:SF3">
    <property type="entry name" value="LARGE RIBOSOMAL SUBUNIT PROTEIN UL1M"/>
    <property type="match status" value="1"/>
</dbReference>
<evidence type="ECO:0000313" key="12">
    <source>
        <dbReference type="Proteomes" id="UP000179010"/>
    </source>
</evidence>
<gene>
    <name evidence="9" type="primary">rplA</name>
    <name evidence="11" type="ORF">A2994_01905</name>
</gene>
<dbReference type="HAMAP" id="MF_01318_B">
    <property type="entry name" value="Ribosomal_uL1_B"/>
    <property type="match status" value="1"/>
</dbReference>
<comment type="similarity">
    <text evidence="1 9 10">Belongs to the universal ribosomal protein uL1 family.</text>
</comment>
<dbReference type="GO" id="GO:0015934">
    <property type="term" value="C:large ribosomal subunit"/>
    <property type="evidence" value="ECO:0007669"/>
    <property type="project" value="InterPro"/>
</dbReference>
<evidence type="ECO:0000256" key="4">
    <source>
        <dbReference type="ARBA" id="ARBA00022845"/>
    </source>
</evidence>
<keyword evidence="4 9" id="KW-0810">Translation regulation</keyword>
<comment type="function">
    <text evidence="9">Binds directly to 23S rRNA. The L1 stalk is quite mobile in the ribosome, and is involved in E site tRNA release.</text>
</comment>
<dbReference type="Gene3D" id="3.40.50.790">
    <property type="match status" value="1"/>
</dbReference>
<dbReference type="InterPro" id="IPR016095">
    <property type="entry name" value="Ribosomal_uL1_3-a/b-sand"/>
</dbReference>
<proteinExistence type="inferred from homology"/>
<evidence type="ECO:0000256" key="6">
    <source>
        <dbReference type="ARBA" id="ARBA00022980"/>
    </source>
</evidence>
<dbReference type="SUPFAM" id="SSF56808">
    <property type="entry name" value="Ribosomal protein L1"/>
    <property type="match status" value="1"/>
</dbReference>
<evidence type="ECO:0000256" key="1">
    <source>
        <dbReference type="ARBA" id="ARBA00010531"/>
    </source>
</evidence>
<dbReference type="GO" id="GO:0006417">
    <property type="term" value="P:regulation of translation"/>
    <property type="evidence" value="ECO:0007669"/>
    <property type="project" value="UniProtKB-KW"/>
</dbReference>
<dbReference type="STRING" id="1798539.A2994_01905"/>
<name>A0A1F4PQZ2_UNCK3</name>
<dbReference type="AlphaFoldDB" id="A0A1F4PQZ2"/>
<dbReference type="NCBIfam" id="TIGR01169">
    <property type="entry name" value="rplA_bact"/>
    <property type="match status" value="1"/>
</dbReference>